<dbReference type="GO" id="GO:0005829">
    <property type="term" value="C:cytosol"/>
    <property type="evidence" value="ECO:0007669"/>
    <property type="project" value="TreeGrafter"/>
</dbReference>
<sequence length="365" mass="41727">MLPAQGRYSSIIHGRKLDVSYILPNLAACSGPSDAVAQVCKNNISDLVEALNRNHGKGNWLLVNLRGEKIGYDPATVTEHGGRYLHRPLVDHNAMPFLDLLNVVADVEKYLMESPVHVVVIHCKYGKGRTGSVVVAYLMFKFHMSFDEANKVFRERRGLFRAEVTIWSQIRYLDYFGYFLHDKRRQQFYRVLMKSEFSAKDFTVKIMGPSRALFDNEKGMTVTVNNNKIALKESNFSQIVYECPEVHTPDIVVEFNFVLSSIMTGMGRFWINGILEYMQQYIATKKSYNYFERPSSRAKKEPLQVARCTLEIPWQELDGFKGTKSKGVKLLETVAVEFTTQFKSSEDLLTIQRQLSLAGMLGMKT</sequence>
<dbReference type="Gene3D" id="3.90.190.10">
    <property type="entry name" value="Protein tyrosine phosphatase superfamily"/>
    <property type="match status" value="1"/>
</dbReference>
<dbReference type="InterPro" id="IPR029021">
    <property type="entry name" value="Prot-tyrosine_phosphatase-like"/>
</dbReference>
<dbReference type="InterPro" id="IPR000340">
    <property type="entry name" value="Dual-sp_phosphatase_cat-dom"/>
</dbReference>
<dbReference type="Proteomes" id="UP000769157">
    <property type="component" value="Unassembled WGS sequence"/>
</dbReference>
<dbReference type="GO" id="GO:0016314">
    <property type="term" value="F:phosphatidylinositol-3,4,5-trisphosphate 3-phosphatase activity"/>
    <property type="evidence" value="ECO:0007669"/>
    <property type="project" value="UniProtKB-EC"/>
</dbReference>
<dbReference type="Pfam" id="PF00782">
    <property type="entry name" value="DSPc"/>
    <property type="match status" value="1"/>
</dbReference>
<dbReference type="InterPro" id="IPR016130">
    <property type="entry name" value="Tyr_Pase_AS"/>
</dbReference>
<dbReference type="PROSITE" id="PS51181">
    <property type="entry name" value="PPASE_TENSIN"/>
    <property type="match status" value="1"/>
</dbReference>
<keyword evidence="2" id="KW-0378">Hydrolase</keyword>
<feature type="domain" description="Tyrosine specific protein phosphatases" evidence="3">
    <location>
        <begin position="98"/>
        <end position="157"/>
    </location>
</feature>
<accession>A0A9P8PAN5</accession>
<dbReference type="GO" id="GO:0004725">
    <property type="term" value="F:protein tyrosine phosphatase activity"/>
    <property type="evidence" value="ECO:0007669"/>
    <property type="project" value="TreeGrafter"/>
</dbReference>
<evidence type="ECO:0000313" key="5">
    <source>
        <dbReference type="EMBL" id="KAH3668768.1"/>
    </source>
</evidence>
<dbReference type="GO" id="GO:0051896">
    <property type="term" value="P:regulation of phosphatidylinositol 3-kinase/protein kinase B signal transduction"/>
    <property type="evidence" value="ECO:0007669"/>
    <property type="project" value="TreeGrafter"/>
</dbReference>
<evidence type="ECO:0000259" key="4">
    <source>
        <dbReference type="PROSITE" id="PS51181"/>
    </source>
</evidence>
<evidence type="ECO:0000259" key="3">
    <source>
        <dbReference type="PROSITE" id="PS50056"/>
    </source>
</evidence>
<evidence type="ECO:0000256" key="1">
    <source>
        <dbReference type="ARBA" id="ARBA00013015"/>
    </source>
</evidence>
<keyword evidence="6" id="KW-1185">Reference proteome</keyword>
<dbReference type="GO" id="GO:0005886">
    <property type="term" value="C:plasma membrane"/>
    <property type="evidence" value="ECO:0007669"/>
    <property type="project" value="TreeGrafter"/>
</dbReference>
<organism evidence="5 6">
    <name type="scientific">Ogataea philodendri</name>
    <dbReference type="NCBI Taxonomy" id="1378263"/>
    <lineage>
        <taxon>Eukaryota</taxon>
        <taxon>Fungi</taxon>
        <taxon>Dikarya</taxon>
        <taxon>Ascomycota</taxon>
        <taxon>Saccharomycotina</taxon>
        <taxon>Pichiomycetes</taxon>
        <taxon>Pichiales</taxon>
        <taxon>Pichiaceae</taxon>
        <taxon>Ogataea</taxon>
    </lineage>
</organism>
<dbReference type="SUPFAM" id="SSF52799">
    <property type="entry name" value="(Phosphotyrosine protein) phosphatases II"/>
    <property type="match status" value="1"/>
</dbReference>
<dbReference type="PROSITE" id="PS00383">
    <property type="entry name" value="TYR_PHOSPHATASE_1"/>
    <property type="match status" value="1"/>
</dbReference>
<name>A0A9P8PAN5_9ASCO</name>
<gene>
    <name evidence="5" type="ORF">OGAPHI_002523</name>
</gene>
<dbReference type="GO" id="GO:0005634">
    <property type="term" value="C:nucleus"/>
    <property type="evidence" value="ECO:0007669"/>
    <property type="project" value="TreeGrafter"/>
</dbReference>
<proteinExistence type="predicted"/>
<dbReference type="InterPro" id="IPR000387">
    <property type="entry name" value="Tyr_Pase_dom"/>
</dbReference>
<dbReference type="EC" id="3.1.3.67" evidence="1"/>
<reference evidence="5" key="1">
    <citation type="journal article" date="2021" name="Open Biol.">
        <title>Shared evolutionary footprints suggest mitochondrial oxidative damage underlies multiple complex I losses in fungi.</title>
        <authorList>
            <person name="Schikora-Tamarit M.A."/>
            <person name="Marcet-Houben M."/>
            <person name="Nosek J."/>
            <person name="Gabaldon T."/>
        </authorList>
    </citation>
    <scope>NUCLEOTIDE SEQUENCE</scope>
    <source>
        <strain evidence="5">CBS6075</strain>
    </source>
</reference>
<dbReference type="GO" id="GO:0042995">
    <property type="term" value="C:cell projection"/>
    <property type="evidence" value="ECO:0007669"/>
    <property type="project" value="TreeGrafter"/>
</dbReference>
<dbReference type="EMBL" id="JAEUBE010000158">
    <property type="protein sequence ID" value="KAH3668768.1"/>
    <property type="molecule type" value="Genomic_DNA"/>
</dbReference>
<dbReference type="InterPro" id="IPR029023">
    <property type="entry name" value="Tensin_phosphatase"/>
</dbReference>
<feature type="domain" description="Phosphatase tensin-type" evidence="4">
    <location>
        <begin position="8"/>
        <end position="183"/>
    </location>
</feature>
<comment type="caution">
    <text evidence="5">The sequence shown here is derived from an EMBL/GenBank/DDBJ whole genome shotgun (WGS) entry which is preliminary data.</text>
</comment>
<dbReference type="PROSITE" id="PS50056">
    <property type="entry name" value="TYR_PHOSPHATASE_2"/>
    <property type="match status" value="1"/>
</dbReference>
<dbReference type="GO" id="GO:0046856">
    <property type="term" value="P:phosphatidylinositol dephosphorylation"/>
    <property type="evidence" value="ECO:0007669"/>
    <property type="project" value="TreeGrafter"/>
</dbReference>
<dbReference type="OrthoDB" id="16692at2759"/>
<protein>
    <recommendedName>
        <fullName evidence="1">phosphatidylinositol-3,4,5-trisphosphate 3-phosphatase</fullName>
        <ecNumber evidence="1">3.1.3.67</ecNumber>
    </recommendedName>
</protein>
<reference evidence="5" key="2">
    <citation type="submission" date="2021-01" db="EMBL/GenBank/DDBJ databases">
        <authorList>
            <person name="Schikora-Tamarit M.A."/>
        </authorList>
    </citation>
    <scope>NUCLEOTIDE SEQUENCE</scope>
    <source>
        <strain evidence="5">CBS6075</strain>
    </source>
</reference>
<dbReference type="RefSeq" id="XP_046063182.1">
    <property type="nucleotide sequence ID" value="XM_046203402.1"/>
</dbReference>
<evidence type="ECO:0000313" key="6">
    <source>
        <dbReference type="Proteomes" id="UP000769157"/>
    </source>
</evidence>
<dbReference type="PANTHER" id="PTHR12305:SF81">
    <property type="entry name" value="PHOSPHATIDYLINOSITOL 3,4,5-TRISPHOSPHATE 3-PHOSPHATASE AND DUAL-SPECIFICITY PROTEIN PHOSPHATASE PTEN"/>
    <property type="match status" value="1"/>
</dbReference>
<dbReference type="GeneID" id="70234490"/>
<evidence type="ECO:0000256" key="2">
    <source>
        <dbReference type="ARBA" id="ARBA00022801"/>
    </source>
</evidence>
<dbReference type="PANTHER" id="PTHR12305">
    <property type="entry name" value="PHOSPHATASE WITH HOMOLOGY TO TENSIN"/>
    <property type="match status" value="1"/>
</dbReference>
<dbReference type="InterPro" id="IPR051281">
    <property type="entry name" value="Dual-spec_lipid-protein_phosph"/>
</dbReference>
<dbReference type="AlphaFoldDB" id="A0A9P8PAN5"/>
<dbReference type="CDD" id="cd14497">
    <property type="entry name" value="PTP_PTEN-like"/>
    <property type="match status" value="1"/>
</dbReference>
<dbReference type="GO" id="GO:0043491">
    <property type="term" value="P:phosphatidylinositol 3-kinase/protein kinase B signal transduction"/>
    <property type="evidence" value="ECO:0007669"/>
    <property type="project" value="TreeGrafter"/>
</dbReference>